<accession>G1WJA0</accession>
<keyword evidence="3" id="KW-1185">Reference proteome</keyword>
<reference evidence="2 3" key="1">
    <citation type="submission" date="2011-06" db="EMBL/GenBank/DDBJ databases">
        <title>The Genome Sequence of Collinsella tanakaei YIT 12063.</title>
        <authorList>
            <consortium name="The Broad Institute Genome Sequencing Platform"/>
            <person name="Earl A."/>
            <person name="Ward D."/>
            <person name="Feldgarden M."/>
            <person name="Gevers D."/>
            <person name="Morotomi M."/>
            <person name="Young S.K."/>
            <person name="Zeng Q."/>
            <person name="Gargeya S."/>
            <person name="Fitzgerald M."/>
            <person name="Haas B."/>
            <person name="Abouelleil A."/>
            <person name="Alvarado L."/>
            <person name="Arachchi H.M."/>
            <person name="Berlin A."/>
            <person name="Brown A."/>
            <person name="Chapman S.B."/>
            <person name="Chen Z."/>
            <person name="Dunbar C."/>
            <person name="Freedman E."/>
            <person name="Gearin G."/>
            <person name="Gellesch M."/>
            <person name="Goldberg J."/>
            <person name="Griggs A."/>
            <person name="Gujja S."/>
            <person name="Heiman D."/>
            <person name="Howarth C."/>
            <person name="Larson L."/>
            <person name="Lui A."/>
            <person name="MacDonald P.J.P."/>
            <person name="Mehta T."/>
            <person name="Montmayeur A."/>
            <person name="Murphy C."/>
            <person name="Neiman D."/>
            <person name="Pearson M."/>
            <person name="Priest M."/>
            <person name="Roberts A."/>
            <person name="Saif S."/>
            <person name="Shea T."/>
            <person name="Shenoy N."/>
            <person name="Sisk P."/>
            <person name="Stolte C."/>
            <person name="Sykes S."/>
            <person name="Wortman J."/>
            <person name="Nusbaum C."/>
            <person name="Birren B."/>
        </authorList>
    </citation>
    <scope>NUCLEOTIDE SEQUENCE [LARGE SCALE GENOMIC DNA]</scope>
    <source>
        <strain evidence="2 3">YIT 12063</strain>
    </source>
</reference>
<dbReference type="Proteomes" id="UP000004830">
    <property type="component" value="Unassembled WGS sequence"/>
</dbReference>
<dbReference type="HOGENOM" id="CLU_2715441_0_0_11"/>
<proteinExistence type="predicted"/>
<name>G1WJA0_9ACTN</name>
<comment type="caution">
    <text evidence="2">The sequence shown here is derived from an EMBL/GenBank/DDBJ whole genome shotgun (WGS) entry which is preliminary data.</text>
</comment>
<dbReference type="AlphaFoldDB" id="G1WJA0"/>
<sequence>MSHVTSIGLDVHARSASACAFDHTTFPPGGPALRRIAGVGSRPFLWAARRPRPITKTQGLSSDGPGRRNEMR</sequence>
<evidence type="ECO:0000313" key="2">
    <source>
        <dbReference type="EMBL" id="EGX70424.1"/>
    </source>
</evidence>
<evidence type="ECO:0000256" key="1">
    <source>
        <dbReference type="SAM" id="MobiDB-lite"/>
    </source>
</evidence>
<dbReference type="EMBL" id="ADLS01000018">
    <property type="protein sequence ID" value="EGX70424.1"/>
    <property type="molecule type" value="Genomic_DNA"/>
</dbReference>
<feature type="region of interest" description="Disordered" evidence="1">
    <location>
        <begin position="50"/>
        <end position="72"/>
    </location>
</feature>
<evidence type="ECO:0000313" key="3">
    <source>
        <dbReference type="Proteomes" id="UP000004830"/>
    </source>
</evidence>
<organism evidence="2 3">
    <name type="scientific">Collinsella tanakaei YIT 12063</name>
    <dbReference type="NCBI Taxonomy" id="742742"/>
    <lineage>
        <taxon>Bacteria</taxon>
        <taxon>Bacillati</taxon>
        <taxon>Actinomycetota</taxon>
        <taxon>Coriobacteriia</taxon>
        <taxon>Coriobacteriales</taxon>
        <taxon>Coriobacteriaceae</taxon>
        <taxon>Collinsella</taxon>
    </lineage>
</organism>
<gene>
    <name evidence="2" type="ORF">HMPREF9452_01413</name>
</gene>
<protein>
    <submittedName>
        <fullName evidence="2">Uncharacterized protein</fullName>
    </submittedName>
</protein>